<proteinExistence type="predicted"/>
<evidence type="ECO:0000313" key="2">
    <source>
        <dbReference type="EMBL" id="GAF87493.1"/>
    </source>
</evidence>
<feature type="non-terminal residue" evidence="2">
    <location>
        <position position="1"/>
    </location>
</feature>
<keyword evidence="1" id="KW-0472">Membrane</keyword>
<organism evidence="2">
    <name type="scientific">marine sediment metagenome</name>
    <dbReference type="NCBI Taxonomy" id="412755"/>
    <lineage>
        <taxon>unclassified sequences</taxon>
        <taxon>metagenomes</taxon>
        <taxon>ecological metagenomes</taxon>
    </lineage>
</organism>
<keyword evidence="1" id="KW-1133">Transmembrane helix</keyword>
<dbReference type="NCBIfam" id="NF033507">
    <property type="entry name" value="Loki-CTERM"/>
    <property type="match status" value="1"/>
</dbReference>
<protein>
    <submittedName>
        <fullName evidence="2">Uncharacterized protein</fullName>
    </submittedName>
</protein>
<feature type="transmembrane region" description="Helical" evidence="1">
    <location>
        <begin position="179"/>
        <end position="196"/>
    </location>
</feature>
<accession>X0T216</accession>
<gene>
    <name evidence="2" type="ORF">S01H1_22248</name>
</gene>
<sequence>DIFGNIFLSGRIETVQDTWDFNIFARYLPVSSDEWNETKVVNEGSSSNSFSPDIAVDNSGNMYVVYEENNAIYYSKFYHIPPKVRIISPTDGQTAGVSSPSYEISIRGSYDSIWYNLDNSTTNTTINGLTGTINQTVWDSLADGSVTIDFYANNSVGLEGSAHISLIKNTKEEPAIPSYDIYLLLGVICVISVILIRKRTKL</sequence>
<evidence type="ECO:0000256" key="1">
    <source>
        <dbReference type="SAM" id="Phobius"/>
    </source>
</evidence>
<dbReference type="EMBL" id="BARS01012514">
    <property type="protein sequence ID" value="GAF87493.1"/>
    <property type="molecule type" value="Genomic_DNA"/>
</dbReference>
<keyword evidence="1" id="KW-0812">Transmembrane</keyword>
<reference evidence="2" key="1">
    <citation type="journal article" date="2014" name="Front. Microbiol.">
        <title>High frequency of phylogenetically diverse reductive dehalogenase-homologous genes in deep subseafloor sedimentary metagenomes.</title>
        <authorList>
            <person name="Kawai M."/>
            <person name="Futagami T."/>
            <person name="Toyoda A."/>
            <person name="Takaki Y."/>
            <person name="Nishi S."/>
            <person name="Hori S."/>
            <person name="Arai W."/>
            <person name="Tsubouchi T."/>
            <person name="Morono Y."/>
            <person name="Uchiyama I."/>
            <person name="Ito T."/>
            <person name="Fujiyama A."/>
            <person name="Inagaki F."/>
            <person name="Takami H."/>
        </authorList>
    </citation>
    <scope>NUCLEOTIDE SEQUENCE</scope>
    <source>
        <strain evidence="2">Expedition CK06-06</strain>
    </source>
</reference>
<name>X0T216_9ZZZZ</name>
<dbReference type="AlphaFoldDB" id="X0T216"/>
<comment type="caution">
    <text evidence="2">The sequence shown here is derived from an EMBL/GenBank/DDBJ whole genome shotgun (WGS) entry which is preliminary data.</text>
</comment>